<evidence type="ECO:0000313" key="3">
    <source>
        <dbReference type="Proteomes" id="UP001066276"/>
    </source>
</evidence>
<proteinExistence type="predicted"/>
<keyword evidence="3" id="KW-1185">Reference proteome</keyword>
<dbReference type="EMBL" id="JANPWB010000015">
    <property type="protein sequence ID" value="KAJ1093557.1"/>
    <property type="molecule type" value="Genomic_DNA"/>
</dbReference>
<dbReference type="AlphaFoldDB" id="A0AAV7LT72"/>
<accession>A0AAV7LT72</accession>
<reference evidence="2" key="1">
    <citation type="journal article" date="2022" name="bioRxiv">
        <title>Sequencing and chromosome-scale assembly of the giantPleurodeles waltlgenome.</title>
        <authorList>
            <person name="Brown T."/>
            <person name="Elewa A."/>
            <person name="Iarovenko S."/>
            <person name="Subramanian E."/>
            <person name="Araus A.J."/>
            <person name="Petzold A."/>
            <person name="Susuki M."/>
            <person name="Suzuki K.-i.T."/>
            <person name="Hayashi T."/>
            <person name="Toyoda A."/>
            <person name="Oliveira C."/>
            <person name="Osipova E."/>
            <person name="Leigh N.D."/>
            <person name="Simon A."/>
            <person name="Yun M.H."/>
        </authorList>
    </citation>
    <scope>NUCLEOTIDE SEQUENCE</scope>
    <source>
        <strain evidence="2">20211129_DDA</strain>
        <tissue evidence="2">Liver</tissue>
    </source>
</reference>
<evidence type="ECO:0000256" key="1">
    <source>
        <dbReference type="SAM" id="MobiDB-lite"/>
    </source>
</evidence>
<organism evidence="2 3">
    <name type="scientific">Pleurodeles waltl</name>
    <name type="common">Iberian ribbed newt</name>
    <dbReference type="NCBI Taxonomy" id="8319"/>
    <lineage>
        <taxon>Eukaryota</taxon>
        <taxon>Metazoa</taxon>
        <taxon>Chordata</taxon>
        <taxon>Craniata</taxon>
        <taxon>Vertebrata</taxon>
        <taxon>Euteleostomi</taxon>
        <taxon>Amphibia</taxon>
        <taxon>Batrachia</taxon>
        <taxon>Caudata</taxon>
        <taxon>Salamandroidea</taxon>
        <taxon>Salamandridae</taxon>
        <taxon>Pleurodelinae</taxon>
        <taxon>Pleurodeles</taxon>
    </lineage>
</organism>
<protein>
    <submittedName>
        <fullName evidence="2">Uncharacterized protein</fullName>
    </submittedName>
</protein>
<comment type="caution">
    <text evidence="2">The sequence shown here is derived from an EMBL/GenBank/DDBJ whole genome shotgun (WGS) entry which is preliminary data.</text>
</comment>
<feature type="region of interest" description="Disordered" evidence="1">
    <location>
        <begin position="86"/>
        <end position="107"/>
    </location>
</feature>
<dbReference type="Proteomes" id="UP001066276">
    <property type="component" value="Chromosome 11"/>
</dbReference>
<evidence type="ECO:0000313" key="2">
    <source>
        <dbReference type="EMBL" id="KAJ1093557.1"/>
    </source>
</evidence>
<sequence>MHGAQGHERYPGGFRCIGGGPLEVFAPPGLGIHLRQGPGAWQQVECAALAGLRLWARSSGPNYDAEGSTSPQTEGRFAAVCEAAGLEVPKPGGDPVLRPCQKRPPTP</sequence>
<gene>
    <name evidence="2" type="ORF">NDU88_006657</name>
</gene>
<name>A0AAV7LT72_PLEWA</name>